<comment type="subcellular location">
    <subcellularLocation>
        <location evidence="1">Membrane</location>
        <topology evidence="1">Multi-pass membrane protein</topology>
    </subcellularLocation>
</comment>
<evidence type="ECO:0000256" key="7">
    <source>
        <dbReference type="SAM" id="Phobius"/>
    </source>
</evidence>
<evidence type="ECO:0000256" key="1">
    <source>
        <dbReference type="ARBA" id="ARBA00004141"/>
    </source>
</evidence>
<dbReference type="PROSITE" id="PS50283">
    <property type="entry name" value="NA_SOLUT_SYMP_3"/>
    <property type="match status" value="1"/>
</dbReference>
<dbReference type="GO" id="GO:0005412">
    <property type="term" value="F:D-glucose:sodium symporter activity"/>
    <property type="evidence" value="ECO:0007669"/>
    <property type="project" value="TreeGrafter"/>
</dbReference>
<reference evidence="8 9" key="1">
    <citation type="submission" date="2019-05" db="EMBL/GenBank/DDBJ databases">
        <title>Another draft genome of Portunus trituberculatus and its Hox gene families provides insights of decapod evolution.</title>
        <authorList>
            <person name="Jeong J.-H."/>
            <person name="Song I."/>
            <person name="Kim S."/>
            <person name="Choi T."/>
            <person name="Kim D."/>
            <person name="Ryu S."/>
            <person name="Kim W."/>
        </authorList>
    </citation>
    <scope>NUCLEOTIDE SEQUENCE [LARGE SCALE GENOMIC DNA]</scope>
    <source>
        <tissue evidence="8">Muscle</tissue>
    </source>
</reference>
<keyword evidence="9" id="KW-1185">Reference proteome</keyword>
<organism evidence="8 9">
    <name type="scientific">Portunus trituberculatus</name>
    <name type="common">Swimming crab</name>
    <name type="synonym">Neptunus trituberculatus</name>
    <dbReference type="NCBI Taxonomy" id="210409"/>
    <lineage>
        <taxon>Eukaryota</taxon>
        <taxon>Metazoa</taxon>
        <taxon>Ecdysozoa</taxon>
        <taxon>Arthropoda</taxon>
        <taxon>Crustacea</taxon>
        <taxon>Multicrustacea</taxon>
        <taxon>Malacostraca</taxon>
        <taxon>Eumalacostraca</taxon>
        <taxon>Eucarida</taxon>
        <taxon>Decapoda</taxon>
        <taxon>Pleocyemata</taxon>
        <taxon>Brachyura</taxon>
        <taxon>Eubrachyura</taxon>
        <taxon>Portunoidea</taxon>
        <taxon>Portunidae</taxon>
        <taxon>Portuninae</taxon>
        <taxon>Portunus</taxon>
    </lineage>
</organism>
<evidence type="ECO:0000313" key="8">
    <source>
        <dbReference type="EMBL" id="MPC45019.1"/>
    </source>
</evidence>
<comment type="similarity">
    <text evidence="2 6">Belongs to the sodium:solute symporter (SSF) (TC 2.A.21) family.</text>
</comment>
<dbReference type="InterPro" id="IPR001734">
    <property type="entry name" value="Na/solute_symporter"/>
</dbReference>
<evidence type="ECO:0000256" key="3">
    <source>
        <dbReference type="ARBA" id="ARBA00022692"/>
    </source>
</evidence>
<evidence type="ECO:0000313" key="9">
    <source>
        <dbReference type="Proteomes" id="UP000324222"/>
    </source>
</evidence>
<feature type="transmembrane region" description="Helical" evidence="7">
    <location>
        <begin position="79"/>
        <end position="105"/>
    </location>
</feature>
<dbReference type="AlphaFoldDB" id="A0A5B7FIN5"/>
<keyword evidence="5 7" id="KW-0472">Membrane</keyword>
<gene>
    <name evidence="8" type="primary">Slc5a11_0</name>
    <name evidence="8" type="ORF">E2C01_038702</name>
</gene>
<dbReference type="Pfam" id="PF00474">
    <property type="entry name" value="SSF"/>
    <property type="match status" value="1"/>
</dbReference>
<evidence type="ECO:0000256" key="4">
    <source>
        <dbReference type="ARBA" id="ARBA00022989"/>
    </source>
</evidence>
<dbReference type="OrthoDB" id="6132759at2759"/>
<evidence type="ECO:0000256" key="5">
    <source>
        <dbReference type="ARBA" id="ARBA00023136"/>
    </source>
</evidence>
<dbReference type="GO" id="GO:0005886">
    <property type="term" value="C:plasma membrane"/>
    <property type="evidence" value="ECO:0007669"/>
    <property type="project" value="TreeGrafter"/>
</dbReference>
<dbReference type="PANTHER" id="PTHR11819:SF195">
    <property type="entry name" value="SODIUM_GLUCOSE COTRANSPORTER 4"/>
    <property type="match status" value="1"/>
</dbReference>
<feature type="transmembrane region" description="Helical" evidence="7">
    <location>
        <begin position="111"/>
        <end position="131"/>
    </location>
</feature>
<sequence>MVAVTYRLVFWCYLWCFCVLWDVFCLFVILWFLFFHFLLVFYVQSFLNQCFPFCTLPQADLYAGALFMQLALNKSSVEWLYLSILFLLVVAAAFTIAGGLAAVVWTDFVQTALMVVGAFILMGLGEFVALLKPINQGFGVFECGFTRANLRLKLQVARNID</sequence>
<proteinExistence type="inferred from homology"/>
<dbReference type="PANTHER" id="PTHR11819">
    <property type="entry name" value="SOLUTE CARRIER FAMILY 5"/>
    <property type="match status" value="1"/>
</dbReference>
<dbReference type="Proteomes" id="UP000324222">
    <property type="component" value="Unassembled WGS sequence"/>
</dbReference>
<dbReference type="InterPro" id="IPR038377">
    <property type="entry name" value="Na/Glc_symporter_sf"/>
</dbReference>
<accession>A0A5B7FIN5</accession>
<feature type="transmembrane region" description="Helical" evidence="7">
    <location>
        <begin position="12"/>
        <end position="34"/>
    </location>
</feature>
<dbReference type="EMBL" id="VSRR010006534">
    <property type="protein sequence ID" value="MPC45019.1"/>
    <property type="molecule type" value="Genomic_DNA"/>
</dbReference>
<comment type="caution">
    <text evidence="8">The sequence shown here is derived from an EMBL/GenBank/DDBJ whole genome shotgun (WGS) entry which is preliminary data.</text>
</comment>
<keyword evidence="3 7" id="KW-0812">Transmembrane</keyword>
<protein>
    <submittedName>
        <fullName evidence="8">Sodium/myo-inositol cotransporter 2</fullName>
    </submittedName>
</protein>
<dbReference type="Gene3D" id="1.20.1730.10">
    <property type="entry name" value="Sodium/glucose cotransporter"/>
    <property type="match status" value="1"/>
</dbReference>
<evidence type="ECO:0000256" key="6">
    <source>
        <dbReference type="RuleBase" id="RU362091"/>
    </source>
</evidence>
<keyword evidence="4 7" id="KW-1133">Transmembrane helix</keyword>
<evidence type="ECO:0000256" key="2">
    <source>
        <dbReference type="ARBA" id="ARBA00006434"/>
    </source>
</evidence>
<name>A0A5B7FIN5_PORTR</name>